<reference evidence="2 3" key="1">
    <citation type="submission" date="2020-08" db="EMBL/GenBank/DDBJ databases">
        <title>Plant Genome Project.</title>
        <authorList>
            <person name="Zhang R.-G."/>
        </authorList>
    </citation>
    <scope>NUCLEOTIDE SEQUENCE [LARGE SCALE GENOMIC DNA]</scope>
    <source>
        <tissue evidence="2">Rhizome</tissue>
    </source>
</reference>
<comment type="caution">
    <text evidence="2">The sequence shown here is derived from an EMBL/GenBank/DDBJ whole genome shotgun (WGS) entry which is preliminary data.</text>
</comment>
<protein>
    <submittedName>
        <fullName evidence="2">Uncharacterized protein</fullName>
    </submittedName>
</protein>
<name>A0A8J5F640_ZINOF</name>
<feature type="region of interest" description="Disordered" evidence="1">
    <location>
        <begin position="1"/>
        <end position="43"/>
    </location>
</feature>
<accession>A0A8J5F640</accession>
<keyword evidence="3" id="KW-1185">Reference proteome</keyword>
<proteinExistence type="predicted"/>
<dbReference type="AlphaFoldDB" id="A0A8J5F640"/>
<gene>
    <name evidence="2" type="ORF">ZIOFF_062949</name>
</gene>
<sequence>MDPDLASTPLNPKPKPIKPIKKATTTGSRGDLVKPSVQRPSLRRHRLHLATAGGPPPLHHSRPTSSLTLIPLSLTHTDARRQASHPDAQNTPTKPPYFRLLHPPAGVLPLLSTSSFRVIREESQGSPLRVRKGASSILRPSSSSGYKRRVHPFASGSPVFHIHSSTLQADLSSVAASTGQQLLLIVDFVRKITNFDQMQGAMKTFAVDVTTCLNNVQNVVHELPAQLFIYLKVLENLSAGLDVEMEAKVKASDECYAF</sequence>
<dbReference type="EMBL" id="JACMSC010000017">
    <property type="protein sequence ID" value="KAG6479483.1"/>
    <property type="molecule type" value="Genomic_DNA"/>
</dbReference>
<organism evidence="2 3">
    <name type="scientific">Zingiber officinale</name>
    <name type="common">Ginger</name>
    <name type="synonym">Amomum zingiber</name>
    <dbReference type="NCBI Taxonomy" id="94328"/>
    <lineage>
        <taxon>Eukaryota</taxon>
        <taxon>Viridiplantae</taxon>
        <taxon>Streptophyta</taxon>
        <taxon>Embryophyta</taxon>
        <taxon>Tracheophyta</taxon>
        <taxon>Spermatophyta</taxon>
        <taxon>Magnoliopsida</taxon>
        <taxon>Liliopsida</taxon>
        <taxon>Zingiberales</taxon>
        <taxon>Zingiberaceae</taxon>
        <taxon>Zingiber</taxon>
    </lineage>
</organism>
<evidence type="ECO:0000313" key="2">
    <source>
        <dbReference type="EMBL" id="KAG6479483.1"/>
    </source>
</evidence>
<dbReference type="Proteomes" id="UP000734854">
    <property type="component" value="Unassembled WGS sequence"/>
</dbReference>
<evidence type="ECO:0000256" key="1">
    <source>
        <dbReference type="SAM" id="MobiDB-lite"/>
    </source>
</evidence>
<evidence type="ECO:0000313" key="3">
    <source>
        <dbReference type="Proteomes" id="UP000734854"/>
    </source>
</evidence>